<dbReference type="EMBL" id="WMIG01000002">
    <property type="protein sequence ID" value="MTH59008.1"/>
    <property type="molecule type" value="Genomic_DNA"/>
</dbReference>
<evidence type="ECO:0000313" key="1">
    <source>
        <dbReference type="EMBL" id="MTH59008.1"/>
    </source>
</evidence>
<evidence type="ECO:0000313" key="2">
    <source>
        <dbReference type="Proteomes" id="UP000449846"/>
    </source>
</evidence>
<gene>
    <name evidence="1" type="ORF">GL300_07260</name>
</gene>
<name>A0A844HJ23_9RHOB</name>
<dbReference type="AlphaFoldDB" id="A0A844HJ23"/>
<protein>
    <recommendedName>
        <fullName evidence="3">Flagellar export protein FliJ</fullName>
    </recommendedName>
</protein>
<keyword evidence="2" id="KW-1185">Reference proteome</keyword>
<proteinExistence type="predicted"/>
<reference evidence="1 2" key="1">
    <citation type="submission" date="2019-11" db="EMBL/GenBank/DDBJ databases">
        <authorList>
            <person name="Dong K."/>
        </authorList>
    </citation>
    <scope>NUCLEOTIDE SEQUENCE [LARGE SCALE GENOMIC DNA]</scope>
    <source>
        <strain evidence="1 2">NBRC 112902</strain>
    </source>
</reference>
<evidence type="ECO:0008006" key="3">
    <source>
        <dbReference type="Google" id="ProtNLM"/>
    </source>
</evidence>
<dbReference type="OrthoDB" id="7778470at2"/>
<dbReference type="Proteomes" id="UP000449846">
    <property type="component" value="Unassembled WGS sequence"/>
</dbReference>
<sequence>MSRQTQGLNRLERLARLKSDIEMRRFSAFRQTVEAARLRIAAVEQDLQRLYDTETDFSVSEARLANAIAQELSRALLKAERDLQQMLPGFEAARIRAQREFGRAEVLKTLQVQSGLEDRLIATRKREPQA</sequence>
<comment type="caution">
    <text evidence="1">The sequence shown here is derived from an EMBL/GenBank/DDBJ whole genome shotgun (WGS) entry which is preliminary data.</text>
</comment>
<organism evidence="1 2">
    <name type="scientific">Paracoccus litorisediminis</name>
    <dbReference type="NCBI Taxonomy" id="2006130"/>
    <lineage>
        <taxon>Bacteria</taxon>
        <taxon>Pseudomonadati</taxon>
        <taxon>Pseudomonadota</taxon>
        <taxon>Alphaproteobacteria</taxon>
        <taxon>Rhodobacterales</taxon>
        <taxon>Paracoccaceae</taxon>
        <taxon>Paracoccus</taxon>
    </lineage>
</organism>
<accession>A0A844HJ23</accession>
<dbReference type="RefSeq" id="WP_155038935.1">
    <property type="nucleotide sequence ID" value="NZ_JBHGCD010000002.1"/>
</dbReference>